<evidence type="ECO:0000256" key="1">
    <source>
        <dbReference type="SAM" id="MobiDB-lite"/>
    </source>
</evidence>
<evidence type="ECO:0000259" key="2">
    <source>
        <dbReference type="Pfam" id="PF12770"/>
    </source>
</evidence>
<feature type="region of interest" description="Disordered" evidence="1">
    <location>
        <begin position="991"/>
        <end position="1018"/>
    </location>
</feature>
<dbReference type="RefSeq" id="WP_306071156.1">
    <property type="nucleotide sequence ID" value="NZ_CP120988.1"/>
</dbReference>
<dbReference type="Gene3D" id="1.25.40.10">
    <property type="entry name" value="Tetratricopeptide repeat domain"/>
    <property type="match status" value="2"/>
</dbReference>
<keyword evidence="4" id="KW-1185">Reference proteome</keyword>
<dbReference type="InterPro" id="IPR024983">
    <property type="entry name" value="CHAT_dom"/>
</dbReference>
<reference evidence="3 4" key="1">
    <citation type="submission" date="2023-03" db="EMBL/GenBank/DDBJ databases">
        <title>Isolation and description of six Streptomyces strains from soil environments, able to metabolize different microbial glucans.</title>
        <authorList>
            <person name="Widen T."/>
            <person name="Larsbrink J."/>
        </authorList>
    </citation>
    <scope>NUCLEOTIDE SEQUENCE [LARGE SCALE GENOMIC DNA]</scope>
    <source>
        <strain evidence="3 4">Alt2</strain>
    </source>
</reference>
<accession>A0ABY9IPF1</accession>
<name>A0ABY9IPF1_9ACTN</name>
<evidence type="ECO:0000313" key="4">
    <source>
        <dbReference type="Proteomes" id="UP001235744"/>
    </source>
</evidence>
<dbReference type="Pfam" id="PF12770">
    <property type="entry name" value="CHAT"/>
    <property type="match status" value="1"/>
</dbReference>
<feature type="domain" description="CHAT" evidence="2">
    <location>
        <begin position="1308"/>
        <end position="1590"/>
    </location>
</feature>
<proteinExistence type="predicted"/>
<organism evidence="3 4">
    <name type="scientific">Streptomyces poriferorum</name>
    <dbReference type="NCBI Taxonomy" id="2798799"/>
    <lineage>
        <taxon>Bacteria</taxon>
        <taxon>Bacillati</taxon>
        <taxon>Actinomycetota</taxon>
        <taxon>Actinomycetes</taxon>
        <taxon>Kitasatosporales</taxon>
        <taxon>Streptomycetaceae</taxon>
        <taxon>Streptomyces</taxon>
    </lineage>
</organism>
<sequence length="1591" mass="169470">MSAENAARRILQQAERADTEQSALEWFLGAEAEAAAAEVHEGPVLPDGSLWGLGALALAHADWFRYLAGNETDPGALGAALLRFVAVHEQDPDQVPHGIRPLFATLSGAPDAAATEPGFAYHAALGMTLMFQQTRHSGVLYLAETLLRHAATAFGEGSLEQGVCLSDLGLVLFYGFQEGAGHQALTDAVTACRAAVVCAPGVRDEQARRHGNLGHTLRNWAAANEDRDAMREAVAELRKAMELSTWNNPNRAQHSATLGSALCSAALHLADPALRSEGITLLRDTLAEPDAALNSRSGFLSDLGVALIQGALTEGDAVPYEEGIAACRESADTAPNPVERTLALANLSLLLAGHASRTHDPVILEDAHEAARDALDGAPAGHPLRAQAHLALSQVLNARHSATGSPEYLEEAIAHSRRGTECVPADDFARRVLHATNFADLLLKRGVRHAWTPTGPGSPTELRAPIALLRTLADELAPPSAGRARVLLALWHCLRTAEDADGVDGLIDCFRHCLALPAPADGFEPVVRFGLGAALAHRAGADDFAWREGAEEMRRALDLFPAHDRVYWNCHSEYADILIARGDATSDVDLYEEALLLLREKAERAPLSRSERSLYRSNLAIAQVKVAVFTGRPELFTEAVATHREALATSAPEDFLHVQQCMSLGEALLALAEFCSDSEALREGIEVLRAAVAASDEDTHGGAACRTVLGEALRNLARLASDPAPLEESVRWHREALVMVAGPPAPVALLGLANSLGALYRYTRDTRHSGEAIHHFRAALAALRPATADLRGSILTSLGYTQWSQARHTGDELLMDTAVDTLREAVSHAPRARLSMALTNLGSALMDRSRRTGNRAWMAEAVTVLRRAVNDGLPSAMDRPLHLNNLAEALRYWDALIGDTSATDEAVELLRAAMAVELGDHEGSEGAVTNLASLLVDRAQANEDPHMLDEARRLLEEAVSRLGTEHPSRFFALQRLCMAWHLTAQMAEDPAGATARQARNRAAAAARESLAHTSESDPDHALSQLMLAVVQLERHEQGEQVDLAEVVRLARDCARNPAAHSASRLQAAHVWGLASGRAGDRPEALEGYAYAVGLLPGIAPRSLARIDQEARLSGSDGLASDAAALALDAGDPHRALALLEQGRGVLLGQGLENRADVSRLRDVDPARAAEFERIRDELGTPPPLSPAKDALDASVLAETRHALARRWSELLSEVRELPGLANFLRPPSVPELVAAAAEGPVVVVNVSVYRCDALVVTADAGVAVVPLPGLTLDAVVTRAAEFIDGVETAYGGNGVDEAVAMMRTLSGTLGWLWDTIAAPVLGHLDLDAEPAAGTPWPRLWWCPTGWLSFLPLHAAGRGTPDSGTWVMDRAVSSYTPTLRALVRARAGLVTAAPALPSPLVVALPDTPGAAPLPGVAREAELLSELFPGARLMTGPDATVEAVGGALDAHPWVHFSCHGVSELLNPSESGLILYDGRLTVSDVATRRPVTPQLAMLSACSASQGGIELSDEAVQLASSFQLAGYPHVIGTLWPIADKLATHLTEAFYTALAEDIARGRPIDPAAALHHPVRALRDRYAQAPHLWAAHIHTGP</sequence>
<gene>
    <name evidence="3" type="ORF">P8A19_18105</name>
</gene>
<dbReference type="Proteomes" id="UP001235744">
    <property type="component" value="Chromosome"/>
</dbReference>
<protein>
    <submittedName>
        <fullName evidence="3">CHAT domain-containing protein</fullName>
    </submittedName>
</protein>
<evidence type="ECO:0000313" key="3">
    <source>
        <dbReference type="EMBL" id="WLQ57245.1"/>
    </source>
</evidence>
<dbReference type="EMBL" id="CP120988">
    <property type="protein sequence ID" value="WLQ57245.1"/>
    <property type="molecule type" value="Genomic_DNA"/>
</dbReference>
<dbReference type="InterPro" id="IPR011990">
    <property type="entry name" value="TPR-like_helical_dom_sf"/>
</dbReference>
<feature type="compositionally biased region" description="Low complexity" evidence="1">
    <location>
        <begin position="991"/>
        <end position="1008"/>
    </location>
</feature>